<dbReference type="Proteomes" id="UP001179842">
    <property type="component" value="Chromosome"/>
</dbReference>
<proteinExistence type="predicted"/>
<accession>A0ABY8LUL3</accession>
<keyword evidence="1" id="KW-1133">Transmembrane helix</keyword>
<feature type="transmembrane region" description="Helical" evidence="1">
    <location>
        <begin position="93"/>
        <end position="117"/>
    </location>
</feature>
<keyword evidence="1" id="KW-0472">Membrane</keyword>
<dbReference type="EMBL" id="CP122979">
    <property type="protein sequence ID" value="WGI36390.1"/>
    <property type="molecule type" value="Genomic_DNA"/>
</dbReference>
<protein>
    <recommendedName>
        <fullName evidence="4">PQ loop repeat</fullName>
    </recommendedName>
</protein>
<evidence type="ECO:0000313" key="3">
    <source>
        <dbReference type="Proteomes" id="UP001179842"/>
    </source>
</evidence>
<evidence type="ECO:0000313" key="2">
    <source>
        <dbReference type="EMBL" id="WGI36390.1"/>
    </source>
</evidence>
<feature type="transmembrane region" description="Helical" evidence="1">
    <location>
        <begin position="155"/>
        <end position="179"/>
    </location>
</feature>
<sequence>MTIEIFFKYFFAIIALLFSISYATIYIVKTYKEKNHKVDLTNYFILYFALFFWTLYGTYSYEREIIITISGILLLIFLSIIISLLLKYKKSRWFSIFIFLTTIFIITLIVVYALSFANNWTSFNWLVIVYGFLAINMTYIIFWKKIYNLIKVKKIENILFINLIIQFIINTFWTLYWLILFSISLNLSFDFFYILIIQILTMIIYISLLTYRIYNWKNKGNLIKNKN</sequence>
<evidence type="ECO:0008006" key="4">
    <source>
        <dbReference type="Google" id="ProtNLM"/>
    </source>
</evidence>
<feature type="transmembrane region" description="Helical" evidence="1">
    <location>
        <begin position="40"/>
        <end position="59"/>
    </location>
</feature>
<feature type="transmembrane region" description="Helical" evidence="1">
    <location>
        <begin position="6"/>
        <end position="28"/>
    </location>
</feature>
<organism evidence="2 3">
    <name type="scientific">Mesomycoplasma lagogenitalium</name>
    <dbReference type="NCBI Taxonomy" id="171286"/>
    <lineage>
        <taxon>Bacteria</taxon>
        <taxon>Bacillati</taxon>
        <taxon>Mycoplasmatota</taxon>
        <taxon>Mycoplasmoidales</taxon>
        <taxon>Metamycoplasmataceae</taxon>
        <taxon>Mesomycoplasma</taxon>
    </lineage>
</organism>
<keyword evidence="1" id="KW-0812">Transmembrane</keyword>
<keyword evidence="3" id="KW-1185">Reference proteome</keyword>
<feature type="transmembrane region" description="Helical" evidence="1">
    <location>
        <begin position="191"/>
        <end position="214"/>
    </location>
</feature>
<reference evidence="2" key="1">
    <citation type="submission" date="2023-04" db="EMBL/GenBank/DDBJ databases">
        <title>Completed genome of Mycoplasma lagogenitalium type strain 12MS.</title>
        <authorList>
            <person name="Spergser J."/>
        </authorList>
    </citation>
    <scope>NUCLEOTIDE SEQUENCE</scope>
    <source>
        <strain evidence="2">12MS</strain>
    </source>
</reference>
<evidence type="ECO:0000256" key="1">
    <source>
        <dbReference type="SAM" id="Phobius"/>
    </source>
</evidence>
<dbReference type="RefSeq" id="WP_280101691.1">
    <property type="nucleotide sequence ID" value="NZ_CP122979.1"/>
</dbReference>
<gene>
    <name evidence="2" type="ORF">QEG99_02865</name>
</gene>
<feature type="transmembrane region" description="Helical" evidence="1">
    <location>
        <begin position="123"/>
        <end position="143"/>
    </location>
</feature>
<name>A0ABY8LUL3_9BACT</name>
<feature type="transmembrane region" description="Helical" evidence="1">
    <location>
        <begin position="65"/>
        <end position="86"/>
    </location>
</feature>